<keyword evidence="2" id="KW-1185">Reference proteome</keyword>
<name>A0ABV7QNY2_9PSEU</name>
<reference evidence="2" key="1">
    <citation type="journal article" date="2019" name="Int. J. Syst. Evol. Microbiol.">
        <title>The Global Catalogue of Microorganisms (GCM) 10K type strain sequencing project: providing services to taxonomists for standard genome sequencing and annotation.</title>
        <authorList>
            <consortium name="The Broad Institute Genomics Platform"/>
            <consortium name="The Broad Institute Genome Sequencing Center for Infectious Disease"/>
            <person name="Wu L."/>
            <person name="Ma J."/>
        </authorList>
    </citation>
    <scope>NUCLEOTIDE SEQUENCE [LARGE SCALE GENOMIC DNA]</scope>
    <source>
        <strain evidence="2">CGMCC 4.7682</strain>
    </source>
</reference>
<dbReference type="EMBL" id="JBHRWI010000033">
    <property type="protein sequence ID" value="MFC3514054.1"/>
    <property type="molecule type" value="Genomic_DNA"/>
</dbReference>
<dbReference type="Proteomes" id="UP001595764">
    <property type="component" value="Unassembled WGS sequence"/>
</dbReference>
<sequence>MASLPADVEQRYRRLAARRGWSTETETAFRAAVTWYRTLDETPGPRSCFEYVDDGLADPGARCLWETVTADHETVAVKQIDISSTGTAHRYWWQNLDDDSGTLTDQPLGLDQPGLTRIPDSAFYALWHTIRDPAASPEE</sequence>
<accession>A0ABV7QNY2</accession>
<gene>
    <name evidence="1" type="ORF">ACFORO_28075</name>
</gene>
<organism evidence="1 2">
    <name type="scientific">Amycolatopsis halotolerans</name>
    <dbReference type="NCBI Taxonomy" id="330083"/>
    <lineage>
        <taxon>Bacteria</taxon>
        <taxon>Bacillati</taxon>
        <taxon>Actinomycetota</taxon>
        <taxon>Actinomycetes</taxon>
        <taxon>Pseudonocardiales</taxon>
        <taxon>Pseudonocardiaceae</taxon>
        <taxon>Amycolatopsis</taxon>
    </lineage>
</organism>
<dbReference type="RefSeq" id="WP_377873778.1">
    <property type="nucleotide sequence ID" value="NZ_JBHMAY010000059.1"/>
</dbReference>
<evidence type="ECO:0000313" key="2">
    <source>
        <dbReference type="Proteomes" id="UP001595764"/>
    </source>
</evidence>
<protein>
    <submittedName>
        <fullName evidence="1">Uncharacterized protein</fullName>
    </submittedName>
</protein>
<comment type="caution">
    <text evidence="1">The sequence shown here is derived from an EMBL/GenBank/DDBJ whole genome shotgun (WGS) entry which is preliminary data.</text>
</comment>
<evidence type="ECO:0000313" key="1">
    <source>
        <dbReference type="EMBL" id="MFC3514054.1"/>
    </source>
</evidence>
<proteinExistence type="predicted"/>